<evidence type="ECO:0000313" key="2">
    <source>
        <dbReference type="EMBL" id="MBB6053699.1"/>
    </source>
</evidence>
<accession>A0A7W9SXJ3</accession>
<comment type="caution">
    <text evidence="2">The sequence shown here is derived from an EMBL/GenBank/DDBJ whole genome shotgun (WGS) entry which is preliminary data.</text>
</comment>
<organism evidence="2 3">
    <name type="scientific">Armatimonas rosea</name>
    <dbReference type="NCBI Taxonomy" id="685828"/>
    <lineage>
        <taxon>Bacteria</taxon>
        <taxon>Bacillati</taxon>
        <taxon>Armatimonadota</taxon>
        <taxon>Armatimonadia</taxon>
        <taxon>Armatimonadales</taxon>
        <taxon>Armatimonadaceae</taxon>
        <taxon>Armatimonas</taxon>
    </lineage>
</organism>
<feature type="domain" description="HNH nuclease" evidence="1">
    <location>
        <begin position="10"/>
        <end position="66"/>
    </location>
</feature>
<keyword evidence="3" id="KW-1185">Reference proteome</keyword>
<gene>
    <name evidence="2" type="ORF">HNQ39_005541</name>
</gene>
<dbReference type="InterPro" id="IPR003615">
    <property type="entry name" value="HNH_nuc"/>
</dbReference>
<name>A0A7W9SXJ3_ARMRO</name>
<proteinExistence type="predicted"/>
<dbReference type="GO" id="GO:0004519">
    <property type="term" value="F:endonuclease activity"/>
    <property type="evidence" value="ECO:0007669"/>
    <property type="project" value="InterPro"/>
</dbReference>
<dbReference type="InterPro" id="IPR052892">
    <property type="entry name" value="NA-targeting_endonuclease"/>
</dbReference>
<reference evidence="2 3" key="1">
    <citation type="submission" date="2020-08" db="EMBL/GenBank/DDBJ databases">
        <title>Genomic Encyclopedia of Type Strains, Phase IV (KMG-IV): sequencing the most valuable type-strain genomes for metagenomic binning, comparative biology and taxonomic classification.</title>
        <authorList>
            <person name="Goeker M."/>
        </authorList>
    </citation>
    <scope>NUCLEOTIDE SEQUENCE [LARGE SCALE GENOMIC DNA]</scope>
    <source>
        <strain evidence="2 3">DSM 23562</strain>
    </source>
</reference>
<evidence type="ECO:0000313" key="3">
    <source>
        <dbReference type="Proteomes" id="UP000520814"/>
    </source>
</evidence>
<dbReference type="GO" id="GO:0008270">
    <property type="term" value="F:zinc ion binding"/>
    <property type="evidence" value="ECO:0007669"/>
    <property type="project" value="InterPro"/>
</dbReference>
<dbReference type="AlphaFoldDB" id="A0A7W9SXJ3"/>
<dbReference type="InterPro" id="IPR002711">
    <property type="entry name" value="HNH"/>
</dbReference>
<dbReference type="Gene3D" id="1.10.30.50">
    <property type="match status" value="1"/>
</dbReference>
<dbReference type="RefSeq" id="WP_184203791.1">
    <property type="nucleotide sequence ID" value="NZ_JACHGW010000008.1"/>
</dbReference>
<dbReference type="SMART" id="SM00507">
    <property type="entry name" value="HNHc"/>
    <property type="match status" value="1"/>
</dbReference>
<sequence>MALRRRPTQRQREIITERAEACCEYCKTPLILANVENFELEHIEPVVSGGLTVLENLALSCPGCNDIKQVQTQALDPESGAYVALFHPRQQLWEEHFAWSADGQLIQGKTPCGRATVVALRLNRIGLVNLRRAQWALGIHPLQEKSEES</sequence>
<dbReference type="CDD" id="cd00085">
    <property type="entry name" value="HNHc"/>
    <property type="match status" value="1"/>
</dbReference>
<protein>
    <recommendedName>
        <fullName evidence="1">HNH nuclease domain-containing protein</fullName>
    </recommendedName>
</protein>
<dbReference type="Proteomes" id="UP000520814">
    <property type="component" value="Unassembled WGS sequence"/>
</dbReference>
<dbReference type="GO" id="GO:0003676">
    <property type="term" value="F:nucleic acid binding"/>
    <property type="evidence" value="ECO:0007669"/>
    <property type="project" value="InterPro"/>
</dbReference>
<dbReference type="PANTHER" id="PTHR33877">
    <property type="entry name" value="SLL1193 PROTEIN"/>
    <property type="match status" value="1"/>
</dbReference>
<dbReference type="Pfam" id="PF01844">
    <property type="entry name" value="HNH"/>
    <property type="match status" value="1"/>
</dbReference>
<evidence type="ECO:0000259" key="1">
    <source>
        <dbReference type="SMART" id="SM00507"/>
    </source>
</evidence>
<dbReference type="EMBL" id="JACHGW010000008">
    <property type="protein sequence ID" value="MBB6053699.1"/>
    <property type="molecule type" value="Genomic_DNA"/>
</dbReference>
<dbReference type="PANTHER" id="PTHR33877:SF1">
    <property type="entry name" value="TYPE IV METHYL-DIRECTED RESTRICTION ENZYME ECOKMCRA"/>
    <property type="match status" value="1"/>
</dbReference>